<organism evidence="2 3">
    <name type="scientific">Mycoplasmopsis mucosicanis</name>
    <dbReference type="NCBI Taxonomy" id="458208"/>
    <lineage>
        <taxon>Bacteria</taxon>
        <taxon>Bacillati</taxon>
        <taxon>Mycoplasmatota</taxon>
        <taxon>Mycoplasmoidales</taxon>
        <taxon>Metamycoplasmataceae</taxon>
        <taxon>Mycoplasmopsis</taxon>
    </lineage>
</organism>
<feature type="transmembrane region" description="Helical" evidence="1">
    <location>
        <begin position="72"/>
        <end position="95"/>
    </location>
</feature>
<protein>
    <submittedName>
        <fullName evidence="2">Uncharacterized protein</fullName>
    </submittedName>
</protein>
<evidence type="ECO:0000256" key="1">
    <source>
        <dbReference type="SAM" id="Phobius"/>
    </source>
</evidence>
<dbReference type="EMBL" id="SMDN01000007">
    <property type="protein sequence ID" value="TQC51518.1"/>
    <property type="molecule type" value="Genomic_DNA"/>
</dbReference>
<dbReference type="NCBIfam" id="NF045937">
    <property type="entry name" value="MSC_0624_12TM"/>
    <property type="match status" value="1"/>
</dbReference>
<feature type="transmembrane region" description="Helical" evidence="1">
    <location>
        <begin position="233"/>
        <end position="258"/>
    </location>
</feature>
<feature type="transmembrane region" description="Helical" evidence="1">
    <location>
        <begin position="394"/>
        <end position="415"/>
    </location>
</feature>
<feature type="transmembrane region" description="Helical" evidence="1">
    <location>
        <begin position="27"/>
        <end position="52"/>
    </location>
</feature>
<dbReference type="OrthoDB" id="401427at2"/>
<feature type="transmembrane region" description="Helical" evidence="1">
    <location>
        <begin position="175"/>
        <end position="199"/>
    </location>
</feature>
<feature type="transmembrane region" description="Helical" evidence="1">
    <location>
        <begin position="107"/>
        <end position="129"/>
    </location>
</feature>
<dbReference type="RefSeq" id="WP_141484011.1">
    <property type="nucleotide sequence ID" value="NZ_SMDN01000007.1"/>
</dbReference>
<gene>
    <name evidence="2" type="ORF">E1I18_02435</name>
</gene>
<feature type="transmembrane region" description="Helical" evidence="1">
    <location>
        <begin position="141"/>
        <end position="163"/>
    </location>
</feature>
<evidence type="ECO:0000313" key="3">
    <source>
        <dbReference type="Proteomes" id="UP000320801"/>
    </source>
</evidence>
<feature type="transmembrane region" description="Helical" evidence="1">
    <location>
        <begin position="308"/>
        <end position="330"/>
    </location>
</feature>
<feature type="transmembrane region" description="Helical" evidence="1">
    <location>
        <begin position="447"/>
        <end position="473"/>
    </location>
</feature>
<keyword evidence="1" id="KW-1133">Transmembrane helix</keyword>
<feature type="transmembrane region" description="Helical" evidence="1">
    <location>
        <begin position="270"/>
        <end position="288"/>
    </location>
</feature>
<accession>A0A507SQA8</accession>
<keyword evidence="1" id="KW-0472">Membrane</keyword>
<evidence type="ECO:0000313" key="2">
    <source>
        <dbReference type="EMBL" id="TQC51518.1"/>
    </source>
</evidence>
<feature type="transmembrane region" description="Helical" evidence="1">
    <location>
        <begin position="367"/>
        <end position="387"/>
    </location>
</feature>
<feature type="transmembrane region" description="Helical" evidence="1">
    <location>
        <begin position="342"/>
        <end position="361"/>
    </location>
</feature>
<dbReference type="AlphaFoldDB" id="A0A507SQA8"/>
<reference evidence="2 3" key="1">
    <citation type="submission" date="2019-03" db="EMBL/GenBank/DDBJ databases">
        <title>Characterization of a novel Mycoplasma cynos real-time PCR assay.</title>
        <authorList>
            <person name="Tallmadge R.L."/>
            <person name="Mitchell P.K."/>
            <person name="Goodman L."/>
        </authorList>
    </citation>
    <scope>NUCLEOTIDE SEQUENCE [LARGE SCALE GENOMIC DNA]</scope>
    <source>
        <strain evidence="2 3">1642</strain>
    </source>
</reference>
<sequence>MNQSQQIENQNFFEDVELKSNKNITLLVLRSILLVFAFVAIMGLLFDLNNAILAQKMLPLRKLFQIENPTELTSSFLIVFRFLLLFITFIYTLYINYANLKRYQHNLILYLPLFVTYALLSLVSVILLFTYFDPNPAKILILAYILIPMFLTRVWDFIFRYFLGKKTDPLLNRRPTILIISILSRLVTYSLLLFVFLYWPTQSKDGSLFSEIEPNSFYNLIRGWFVDKTATNLIIVSAFFILFGLLLFANNINLIVLAINKRIKINTFQYYIELSLVIFAGISIWFVRSLFYKLYADNLLEGPSQNSLLYLVSILFLAIILGLYCAFAFLFKSDGRKNNLQLLGLVIANSLLMATYIFVSLLNSDTLTNIIIFGFTTLFIFISNIIFWQRVKRLSVNAAIFIIGNAIILGLNLAINGINQLFLTQEISNWLFYTIFPPFSLMQMVSLAYITFVLLNAIYITIAITVSFSKLVIYTKLKAKE</sequence>
<name>A0A507SQA8_9BACT</name>
<dbReference type="Proteomes" id="UP000320801">
    <property type="component" value="Unassembled WGS sequence"/>
</dbReference>
<comment type="caution">
    <text evidence="2">The sequence shown here is derived from an EMBL/GenBank/DDBJ whole genome shotgun (WGS) entry which is preliminary data.</text>
</comment>
<keyword evidence="3" id="KW-1185">Reference proteome</keyword>
<proteinExistence type="predicted"/>
<keyword evidence="1" id="KW-0812">Transmembrane</keyword>